<dbReference type="Gene3D" id="3.50.50.60">
    <property type="entry name" value="FAD/NAD(P)-binding domain"/>
    <property type="match status" value="2"/>
</dbReference>
<dbReference type="PANTHER" id="PTHR43876">
    <property type="entry name" value="UBIQUINONE BIOSYNTHESIS MONOOXYGENASE COQ6, MITOCHONDRIAL"/>
    <property type="match status" value="1"/>
</dbReference>
<protein>
    <submittedName>
        <fullName evidence="9">FAD-dependent monooxygenase</fullName>
    </submittedName>
</protein>
<evidence type="ECO:0000313" key="9">
    <source>
        <dbReference type="EMBL" id="MDC2888186.1"/>
    </source>
</evidence>
<evidence type="ECO:0000259" key="8">
    <source>
        <dbReference type="Pfam" id="PF01494"/>
    </source>
</evidence>
<dbReference type="NCBIfam" id="TIGR01988">
    <property type="entry name" value="Ubi-OHases"/>
    <property type="match status" value="1"/>
</dbReference>
<evidence type="ECO:0000256" key="2">
    <source>
        <dbReference type="ARBA" id="ARBA00004749"/>
    </source>
</evidence>
<keyword evidence="7 9" id="KW-0503">Monooxygenase</keyword>
<comment type="caution">
    <text evidence="9">The sequence shown here is derived from an EMBL/GenBank/DDBJ whole genome shotgun (WGS) entry which is preliminary data.</text>
</comment>
<comment type="pathway">
    <text evidence="2">Cofactor biosynthesis; ubiquinone biosynthesis.</text>
</comment>
<dbReference type="RefSeq" id="WP_272179872.1">
    <property type="nucleotide sequence ID" value="NZ_JAQOMS010000002.1"/>
</dbReference>
<accession>A0ABT5FC84</accession>
<dbReference type="PANTHER" id="PTHR43876:SF10">
    <property type="entry name" value="3-DEMETHOXYUBIQUINOL 3-HYDROXYLASE"/>
    <property type="match status" value="1"/>
</dbReference>
<name>A0ABT5FC84_9GAMM</name>
<sequence length="305" mass="34035">MIFDATEIERPHLGYLVRNEAIQLAAFDRILNTSENKITLSNAHLSSLKQDDDKVTLRLSEPGSSKNQVDVFAKLVIGADGALSKTRQLAHIGTTGWEYAQHCFSITIKTEFPTQHITWQEFQQTGPKAFLPLENGYSCLIWYDAPQTIAQLKQLSPEALKQEIINCFPPLVGDFNVVTSASFPLVRRQANQYFNGRVVLVGDAAHVINPLAGQGVNLGFKDVETLMELLNNTDLSQHRLLASTLRRYQFKRKADAQIMSGAMDLFYHSFSNDKAVLKSVRNIVLGVVHNQAWLKAQALKKAVGL</sequence>
<comment type="cofactor">
    <cofactor evidence="1">
        <name>FAD</name>
        <dbReference type="ChEBI" id="CHEBI:57692"/>
    </cofactor>
</comment>
<keyword evidence="5" id="KW-0274">FAD</keyword>
<proteinExistence type="inferred from homology"/>
<dbReference type="PRINTS" id="PR00420">
    <property type="entry name" value="RNGMNOXGNASE"/>
</dbReference>
<evidence type="ECO:0000256" key="7">
    <source>
        <dbReference type="ARBA" id="ARBA00023033"/>
    </source>
</evidence>
<dbReference type="Pfam" id="PF01494">
    <property type="entry name" value="FAD_binding_3"/>
    <property type="match status" value="1"/>
</dbReference>
<keyword evidence="4" id="KW-0285">Flavoprotein</keyword>
<keyword evidence="6" id="KW-0560">Oxidoreductase</keyword>
<comment type="similarity">
    <text evidence="3">Belongs to the UbiH/COQ6 family.</text>
</comment>
<evidence type="ECO:0000256" key="4">
    <source>
        <dbReference type="ARBA" id="ARBA00022630"/>
    </source>
</evidence>
<dbReference type="InterPro" id="IPR051205">
    <property type="entry name" value="UbiH/COQ6_monooxygenase"/>
</dbReference>
<dbReference type="InterPro" id="IPR010971">
    <property type="entry name" value="UbiH/COQ6"/>
</dbReference>
<keyword evidence="10" id="KW-1185">Reference proteome</keyword>
<dbReference type="InterPro" id="IPR036188">
    <property type="entry name" value="FAD/NAD-bd_sf"/>
</dbReference>
<dbReference type="EMBL" id="JAQOMS010000002">
    <property type="protein sequence ID" value="MDC2888186.1"/>
    <property type="molecule type" value="Genomic_DNA"/>
</dbReference>
<gene>
    <name evidence="9" type="ORF">PN838_04440</name>
</gene>
<evidence type="ECO:0000256" key="3">
    <source>
        <dbReference type="ARBA" id="ARBA00005349"/>
    </source>
</evidence>
<evidence type="ECO:0000256" key="1">
    <source>
        <dbReference type="ARBA" id="ARBA00001974"/>
    </source>
</evidence>
<dbReference type="Proteomes" id="UP001528411">
    <property type="component" value="Unassembled WGS sequence"/>
</dbReference>
<feature type="domain" description="FAD-binding" evidence="8">
    <location>
        <begin position="42"/>
        <end position="231"/>
    </location>
</feature>
<dbReference type="SUPFAM" id="SSF51905">
    <property type="entry name" value="FAD/NAD(P)-binding domain"/>
    <property type="match status" value="1"/>
</dbReference>
<evidence type="ECO:0000256" key="5">
    <source>
        <dbReference type="ARBA" id="ARBA00022827"/>
    </source>
</evidence>
<dbReference type="GO" id="GO:0004497">
    <property type="term" value="F:monooxygenase activity"/>
    <property type="evidence" value="ECO:0007669"/>
    <property type="project" value="UniProtKB-KW"/>
</dbReference>
<evidence type="ECO:0000313" key="10">
    <source>
        <dbReference type="Proteomes" id="UP001528411"/>
    </source>
</evidence>
<evidence type="ECO:0000256" key="6">
    <source>
        <dbReference type="ARBA" id="ARBA00023002"/>
    </source>
</evidence>
<reference evidence="9 10" key="1">
    <citation type="submission" date="2023-01" db="EMBL/GenBank/DDBJ databases">
        <title>Psychrosphaera sp. nov., isolated from marine algae.</title>
        <authorList>
            <person name="Bayburt H."/>
            <person name="Choi B.J."/>
            <person name="Kim J.M."/>
            <person name="Choi D.G."/>
            <person name="Jeon C.O."/>
        </authorList>
    </citation>
    <scope>NUCLEOTIDE SEQUENCE [LARGE SCALE GENOMIC DNA]</scope>
    <source>
        <strain evidence="9 10">G1-22</strain>
    </source>
</reference>
<organism evidence="9 10">
    <name type="scientific">Psychrosphaera algicola</name>
    <dbReference type="NCBI Taxonomy" id="3023714"/>
    <lineage>
        <taxon>Bacteria</taxon>
        <taxon>Pseudomonadati</taxon>
        <taxon>Pseudomonadota</taxon>
        <taxon>Gammaproteobacteria</taxon>
        <taxon>Alteromonadales</taxon>
        <taxon>Pseudoalteromonadaceae</taxon>
        <taxon>Psychrosphaera</taxon>
    </lineage>
</organism>
<dbReference type="InterPro" id="IPR002938">
    <property type="entry name" value="FAD-bd"/>
</dbReference>